<reference evidence="1 6" key="1">
    <citation type="submission" date="2018-09" db="EMBL/GenBank/DDBJ databases">
        <title>Genomic investigation of the strawberry pathogen Phytophthora fragariae indicates pathogenicity is determined by transcriptional variation in three key races.</title>
        <authorList>
            <person name="Adams T.M."/>
            <person name="Armitage A.D."/>
            <person name="Sobczyk M.K."/>
            <person name="Bates H.J."/>
            <person name="Dunwell J.M."/>
            <person name="Nellist C.F."/>
            <person name="Harrison R.J."/>
        </authorList>
    </citation>
    <scope>NUCLEOTIDE SEQUENCE [LARGE SCALE GENOMIC DNA]</scope>
    <source>
        <strain evidence="3 4">BC-1</strain>
        <strain evidence="2 5">NOV-5</strain>
        <strain evidence="1 6">SCRP245</strain>
    </source>
</reference>
<name>A0A6A3GET6_9STRA</name>
<gene>
    <name evidence="3" type="ORF">PF002_g9378</name>
    <name evidence="2" type="ORF">PF006_g26370</name>
    <name evidence="1" type="ORF">PF011_g31307</name>
</gene>
<dbReference type="AlphaFoldDB" id="A0A6A3GET6"/>
<evidence type="ECO:0000313" key="5">
    <source>
        <dbReference type="Proteomes" id="UP000440732"/>
    </source>
</evidence>
<evidence type="ECO:0000313" key="3">
    <source>
        <dbReference type="EMBL" id="KAE9241204.1"/>
    </source>
</evidence>
<evidence type="ECO:0000313" key="6">
    <source>
        <dbReference type="Proteomes" id="UP000460718"/>
    </source>
</evidence>
<evidence type="ECO:0000313" key="4">
    <source>
        <dbReference type="Proteomes" id="UP000440367"/>
    </source>
</evidence>
<accession>A0A6A3GET6</accession>
<dbReference type="Proteomes" id="UP000440732">
    <property type="component" value="Unassembled WGS sequence"/>
</dbReference>
<evidence type="ECO:0000313" key="1">
    <source>
        <dbReference type="EMBL" id="KAE8956945.1"/>
    </source>
</evidence>
<sequence length="63" mass="7198">MPRTFLLRRSLLWAAPSCDLASWGRSRSSGSTATPTRWICHRPWPRTQRSTLACSSPIARWGR</sequence>
<dbReference type="EMBL" id="QXGA01003302">
    <property type="protein sequence ID" value="KAE9084906.1"/>
    <property type="molecule type" value="Genomic_DNA"/>
</dbReference>
<dbReference type="EMBL" id="QXGD01000386">
    <property type="protein sequence ID" value="KAE9241204.1"/>
    <property type="molecule type" value="Genomic_DNA"/>
</dbReference>
<dbReference type="Proteomes" id="UP000440367">
    <property type="component" value="Unassembled WGS sequence"/>
</dbReference>
<protein>
    <submittedName>
        <fullName evidence="1">Uncharacterized protein</fullName>
    </submittedName>
</protein>
<evidence type="ECO:0000313" key="2">
    <source>
        <dbReference type="EMBL" id="KAE9084906.1"/>
    </source>
</evidence>
<comment type="caution">
    <text evidence="1">The sequence shown here is derived from an EMBL/GenBank/DDBJ whole genome shotgun (WGS) entry which is preliminary data.</text>
</comment>
<dbReference type="Proteomes" id="UP000460718">
    <property type="component" value="Unassembled WGS sequence"/>
</dbReference>
<organism evidence="1 6">
    <name type="scientific">Phytophthora fragariae</name>
    <dbReference type="NCBI Taxonomy" id="53985"/>
    <lineage>
        <taxon>Eukaryota</taxon>
        <taxon>Sar</taxon>
        <taxon>Stramenopiles</taxon>
        <taxon>Oomycota</taxon>
        <taxon>Peronosporomycetes</taxon>
        <taxon>Peronosporales</taxon>
        <taxon>Peronosporaceae</taxon>
        <taxon>Phytophthora</taxon>
    </lineage>
</organism>
<proteinExistence type="predicted"/>
<dbReference type="EMBL" id="QXFW01007513">
    <property type="protein sequence ID" value="KAE8956945.1"/>
    <property type="molecule type" value="Genomic_DNA"/>
</dbReference>